<proteinExistence type="predicted"/>
<dbReference type="GO" id="GO:0022857">
    <property type="term" value="F:transmembrane transporter activity"/>
    <property type="evidence" value="ECO:0007669"/>
    <property type="project" value="UniProtKB-ARBA"/>
</dbReference>
<dbReference type="InterPro" id="IPR027417">
    <property type="entry name" value="P-loop_NTPase"/>
</dbReference>
<dbReference type="FunFam" id="3.40.50.300:FF:000032">
    <property type="entry name" value="Export ABC transporter ATP-binding protein"/>
    <property type="match status" value="1"/>
</dbReference>
<evidence type="ECO:0000259" key="4">
    <source>
        <dbReference type="PROSITE" id="PS50893"/>
    </source>
</evidence>
<dbReference type="GO" id="GO:0098796">
    <property type="term" value="C:membrane protein complex"/>
    <property type="evidence" value="ECO:0007669"/>
    <property type="project" value="UniProtKB-ARBA"/>
</dbReference>
<feature type="domain" description="ABC transporter" evidence="4">
    <location>
        <begin position="2"/>
        <end position="229"/>
    </location>
</feature>
<dbReference type="InterPro" id="IPR017871">
    <property type="entry name" value="ABC_transporter-like_CS"/>
</dbReference>
<dbReference type="GO" id="GO:0016887">
    <property type="term" value="F:ATP hydrolysis activity"/>
    <property type="evidence" value="ECO:0007669"/>
    <property type="project" value="InterPro"/>
</dbReference>
<dbReference type="Gene3D" id="3.40.50.300">
    <property type="entry name" value="P-loop containing nucleotide triphosphate hydrolases"/>
    <property type="match status" value="1"/>
</dbReference>
<dbReference type="Pfam" id="PF00005">
    <property type="entry name" value="ABC_tran"/>
    <property type="match status" value="1"/>
</dbReference>
<dbReference type="InterPro" id="IPR003439">
    <property type="entry name" value="ABC_transporter-like_ATP-bd"/>
</dbReference>
<dbReference type="EMBL" id="LAZR01047110">
    <property type="protein sequence ID" value="KKK94986.1"/>
    <property type="molecule type" value="Genomic_DNA"/>
</dbReference>
<keyword evidence="1" id="KW-0813">Transport</keyword>
<keyword evidence="2" id="KW-0547">Nucleotide-binding</keyword>
<dbReference type="PANTHER" id="PTHR24220">
    <property type="entry name" value="IMPORT ATP-BINDING PROTEIN"/>
    <property type="match status" value="1"/>
</dbReference>
<dbReference type="PROSITE" id="PS50893">
    <property type="entry name" value="ABC_TRANSPORTER_2"/>
    <property type="match status" value="1"/>
</dbReference>
<dbReference type="PROSITE" id="PS00211">
    <property type="entry name" value="ABC_TRANSPORTER_1"/>
    <property type="match status" value="1"/>
</dbReference>
<dbReference type="SUPFAM" id="SSF52540">
    <property type="entry name" value="P-loop containing nucleoside triphosphate hydrolases"/>
    <property type="match status" value="1"/>
</dbReference>
<evidence type="ECO:0000256" key="1">
    <source>
        <dbReference type="ARBA" id="ARBA00022448"/>
    </source>
</evidence>
<dbReference type="InterPro" id="IPR017911">
    <property type="entry name" value="MacB-like_ATP-bd"/>
</dbReference>
<evidence type="ECO:0000256" key="3">
    <source>
        <dbReference type="ARBA" id="ARBA00022840"/>
    </source>
</evidence>
<dbReference type="SMART" id="SM00382">
    <property type="entry name" value="AAA"/>
    <property type="match status" value="1"/>
</dbReference>
<keyword evidence="3" id="KW-0067">ATP-binding</keyword>
<dbReference type="AlphaFoldDB" id="A0A0F9CE63"/>
<evidence type="ECO:0000256" key="2">
    <source>
        <dbReference type="ARBA" id="ARBA00022741"/>
    </source>
</evidence>
<accession>A0A0F9CE63</accession>
<name>A0A0F9CE63_9ZZZZ</name>
<sequence length="229" mass="25488">MLSAENISKSFYSDRVENRVLKDISIKIENGRFVCVVGRSGSGKSTLLNVLSTLLKPEKGTITFAGQDITNLPEKKLNRLRHNDFSMIFQFHHLMTYLTAVENVLLPYMNSLKPVAKATVQRARECLDRVGLGGKYNRLPGQLSGGEQQRVAIARALVKSPQVLFADEPTGNLDKTTGDEIIKLLKNLHKDGLTIIMVTHDLSYTSFADRLLVMEDGIVNEVKAGDLRM</sequence>
<protein>
    <recommendedName>
        <fullName evidence="4">ABC transporter domain-containing protein</fullName>
    </recommendedName>
</protein>
<dbReference type="GO" id="GO:0005524">
    <property type="term" value="F:ATP binding"/>
    <property type="evidence" value="ECO:0007669"/>
    <property type="project" value="UniProtKB-KW"/>
</dbReference>
<dbReference type="InterPro" id="IPR003593">
    <property type="entry name" value="AAA+_ATPase"/>
</dbReference>
<evidence type="ECO:0000313" key="5">
    <source>
        <dbReference type="EMBL" id="KKK94986.1"/>
    </source>
</evidence>
<dbReference type="GO" id="GO:0005886">
    <property type="term" value="C:plasma membrane"/>
    <property type="evidence" value="ECO:0007669"/>
    <property type="project" value="TreeGrafter"/>
</dbReference>
<reference evidence="5" key="1">
    <citation type="journal article" date="2015" name="Nature">
        <title>Complex archaea that bridge the gap between prokaryotes and eukaryotes.</title>
        <authorList>
            <person name="Spang A."/>
            <person name="Saw J.H."/>
            <person name="Jorgensen S.L."/>
            <person name="Zaremba-Niedzwiedzka K."/>
            <person name="Martijn J."/>
            <person name="Lind A.E."/>
            <person name="van Eijk R."/>
            <person name="Schleper C."/>
            <person name="Guy L."/>
            <person name="Ettema T.J."/>
        </authorList>
    </citation>
    <scope>NUCLEOTIDE SEQUENCE</scope>
</reference>
<gene>
    <name evidence="5" type="ORF">LCGC14_2677350</name>
</gene>
<organism evidence="5">
    <name type="scientific">marine sediment metagenome</name>
    <dbReference type="NCBI Taxonomy" id="412755"/>
    <lineage>
        <taxon>unclassified sequences</taxon>
        <taxon>metagenomes</taxon>
        <taxon>ecological metagenomes</taxon>
    </lineage>
</organism>
<dbReference type="CDD" id="cd03255">
    <property type="entry name" value="ABC_MJ0796_LolCDE_FtsE"/>
    <property type="match status" value="1"/>
</dbReference>
<dbReference type="InterPro" id="IPR015854">
    <property type="entry name" value="ABC_transpr_LolD-like"/>
</dbReference>
<comment type="caution">
    <text evidence="5">The sequence shown here is derived from an EMBL/GenBank/DDBJ whole genome shotgun (WGS) entry which is preliminary data.</text>
</comment>